<dbReference type="PANTHER" id="PTHR20661">
    <property type="entry name" value="PHOSPHATIDYLINOSITOL-GLYCAN BIOSYNTHESIS CLASS W PROTEIN"/>
    <property type="match status" value="1"/>
</dbReference>
<dbReference type="EMBL" id="JH668284">
    <property type="protein sequence ID" value="KAG6441150.1"/>
    <property type="molecule type" value="Genomic_DNA"/>
</dbReference>
<feature type="transmembrane region" description="Helical" evidence="5">
    <location>
        <begin position="338"/>
        <end position="359"/>
    </location>
</feature>
<organism evidence="6 7">
    <name type="scientific">Manduca sexta</name>
    <name type="common">Tobacco hawkmoth</name>
    <name type="synonym">Tobacco hornworm</name>
    <dbReference type="NCBI Taxonomy" id="7130"/>
    <lineage>
        <taxon>Eukaryota</taxon>
        <taxon>Metazoa</taxon>
        <taxon>Ecdysozoa</taxon>
        <taxon>Arthropoda</taxon>
        <taxon>Hexapoda</taxon>
        <taxon>Insecta</taxon>
        <taxon>Pterygota</taxon>
        <taxon>Neoptera</taxon>
        <taxon>Endopterygota</taxon>
        <taxon>Lepidoptera</taxon>
        <taxon>Glossata</taxon>
        <taxon>Ditrysia</taxon>
        <taxon>Bombycoidea</taxon>
        <taxon>Sphingidae</taxon>
        <taxon>Sphinginae</taxon>
        <taxon>Sphingini</taxon>
        <taxon>Manduca</taxon>
    </lineage>
</organism>
<feature type="transmembrane region" description="Helical" evidence="5">
    <location>
        <begin position="308"/>
        <end position="326"/>
    </location>
</feature>
<feature type="transmembrane region" description="Helical" evidence="5">
    <location>
        <begin position="214"/>
        <end position="234"/>
    </location>
</feature>
<name>A0A921YKT0_MANSE</name>
<dbReference type="GO" id="GO:0006506">
    <property type="term" value="P:GPI anchor biosynthetic process"/>
    <property type="evidence" value="ECO:0007669"/>
    <property type="project" value="UniProtKB-KW"/>
</dbReference>
<dbReference type="Pfam" id="PF06423">
    <property type="entry name" value="GWT1"/>
    <property type="match status" value="1"/>
</dbReference>
<comment type="pathway">
    <text evidence="5">Glycolipid biosynthesis; glycosylphosphatidylinositol-anchor biosynthesis.</text>
</comment>
<comment type="function">
    <text evidence="5">A acetyltransferase, which acetylates the inositol ring of phosphatidylinositol during biosynthesis of GPI-anchor.</text>
</comment>
<evidence type="ECO:0000256" key="4">
    <source>
        <dbReference type="ARBA" id="ARBA00023136"/>
    </source>
</evidence>
<feature type="transmembrane region" description="Helical" evidence="5">
    <location>
        <begin position="408"/>
        <end position="428"/>
    </location>
</feature>
<dbReference type="PIRSF" id="PIRSF017321">
    <property type="entry name" value="GWT1"/>
    <property type="match status" value="1"/>
</dbReference>
<evidence type="ECO:0000256" key="3">
    <source>
        <dbReference type="ARBA" id="ARBA00022989"/>
    </source>
</evidence>
<keyword evidence="5" id="KW-0012">Acyltransferase</keyword>
<evidence type="ECO:0000313" key="7">
    <source>
        <dbReference type="Proteomes" id="UP000791440"/>
    </source>
</evidence>
<feature type="transmembrane region" description="Helical" evidence="5">
    <location>
        <begin position="74"/>
        <end position="94"/>
    </location>
</feature>
<feature type="transmembrane region" description="Helical" evidence="5">
    <location>
        <begin position="20"/>
        <end position="39"/>
    </location>
</feature>
<feature type="transmembrane region" description="Helical" evidence="5">
    <location>
        <begin position="51"/>
        <end position="68"/>
    </location>
</feature>
<dbReference type="EC" id="2.3.-.-" evidence="5"/>
<keyword evidence="3 5" id="KW-1133">Transmembrane helix</keyword>
<sequence>MNSSEYKEYHESFMQNNHGSNASHVFFCIFFTVQCSVLASYKIRCISYRYAYEYLYIVLPLICAHTILSNYLNLLNIIVFLIVIYNIITTNLSIAKTKLNQLNKFKNNRIQSISLLRGLTYLITVFCILAVDFKDFPRYLAKTENYGYSLMDTGVGLFVLMSGLVHKELAKNKYTDIIKGNLKFVTILLFLGVARFCSIKQLDYQEHVTEYGVHWNFFFTLAICKILSTILLYFIECSNSLSFVVLFVHELFLYLGLQGWVFGDSPRDSLISANREGVCSCLGYVALYLFAAHLKTELTNVAVTRHVIIWKLIKSTIIMWVVSYIINEFRPASRTLANASYCLYLETVLLTMELILYFVEVTQAEETDFNVPLILQHINTNGLSYFLAANLLTGSVNLTIRTLLASNIVTFIILNTYMILTTAFVVYINKRGIKL</sequence>
<dbReference type="GO" id="GO:0032216">
    <property type="term" value="F:glucosaminyl-phosphatidylinositol O-acyltransferase activity"/>
    <property type="evidence" value="ECO:0007669"/>
    <property type="project" value="TreeGrafter"/>
</dbReference>
<dbReference type="Proteomes" id="UP000791440">
    <property type="component" value="Unassembled WGS sequence"/>
</dbReference>
<keyword evidence="7" id="KW-1185">Reference proteome</keyword>
<reference evidence="6" key="2">
    <citation type="submission" date="2020-12" db="EMBL/GenBank/DDBJ databases">
        <authorList>
            <person name="Kanost M."/>
        </authorList>
    </citation>
    <scope>NUCLEOTIDE SEQUENCE</scope>
</reference>
<dbReference type="GO" id="GO:0072659">
    <property type="term" value="P:protein localization to plasma membrane"/>
    <property type="evidence" value="ECO:0007669"/>
    <property type="project" value="TreeGrafter"/>
</dbReference>
<comment type="subcellular location">
    <subcellularLocation>
        <location evidence="5">Endoplasmic reticulum membrane</location>
        <topology evidence="5">Multi-pass membrane protein</topology>
    </subcellularLocation>
    <subcellularLocation>
        <location evidence="1">Membrane</location>
        <topology evidence="1">Multi-pass membrane protein</topology>
    </subcellularLocation>
</comment>
<feature type="transmembrane region" description="Helical" evidence="5">
    <location>
        <begin position="184"/>
        <end position="202"/>
    </location>
</feature>
<dbReference type="PANTHER" id="PTHR20661:SF0">
    <property type="entry name" value="PHOSPHATIDYLINOSITOL-GLYCAN BIOSYNTHESIS CLASS W PROTEIN"/>
    <property type="match status" value="1"/>
</dbReference>
<accession>A0A921YKT0</accession>
<reference evidence="6" key="1">
    <citation type="journal article" date="2016" name="Insect Biochem. Mol. Biol.">
        <title>Multifaceted biological insights from a draft genome sequence of the tobacco hornworm moth, Manduca sexta.</title>
        <authorList>
            <person name="Kanost M.R."/>
            <person name="Arrese E.L."/>
            <person name="Cao X."/>
            <person name="Chen Y.R."/>
            <person name="Chellapilla S."/>
            <person name="Goldsmith M.R."/>
            <person name="Grosse-Wilde E."/>
            <person name="Heckel D.G."/>
            <person name="Herndon N."/>
            <person name="Jiang H."/>
            <person name="Papanicolaou A."/>
            <person name="Qu J."/>
            <person name="Soulages J.L."/>
            <person name="Vogel H."/>
            <person name="Walters J."/>
            <person name="Waterhouse R.M."/>
            <person name="Ahn S.J."/>
            <person name="Almeida F.C."/>
            <person name="An C."/>
            <person name="Aqrawi P."/>
            <person name="Bretschneider A."/>
            <person name="Bryant W.B."/>
            <person name="Bucks S."/>
            <person name="Chao H."/>
            <person name="Chevignon G."/>
            <person name="Christen J.M."/>
            <person name="Clarke D.F."/>
            <person name="Dittmer N.T."/>
            <person name="Ferguson L.C.F."/>
            <person name="Garavelou S."/>
            <person name="Gordon K.H.J."/>
            <person name="Gunaratna R.T."/>
            <person name="Han Y."/>
            <person name="Hauser F."/>
            <person name="He Y."/>
            <person name="Heidel-Fischer H."/>
            <person name="Hirsh A."/>
            <person name="Hu Y."/>
            <person name="Jiang H."/>
            <person name="Kalra D."/>
            <person name="Klinner C."/>
            <person name="Konig C."/>
            <person name="Kovar C."/>
            <person name="Kroll A.R."/>
            <person name="Kuwar S.S."/>
            <person name="Lee S.L."/>
            <person name="Lehman R."/>
            <person name="Li K."/>
            <person name="Li Z."/>
            <person name="Liang H."/>
            <person name="Lovelace S."/>
            <person name="Lu Z."/>
            <person name="Mansfield J.H."/>
            <person name="McCulloch K.J."/>
            <person name="Mathew T."/>
            <person name="Morton B."/>
            <person name="Muzny D.M."/>
            <person name="Neunemann D."/>
            <person name="Ongeri F."/>
            <person name="Pauchet Y."/>
            <person name="Pu L.L."/>
            <person name="Pyrousis I."/>
            <person name="Rao X.J."/>
            <person name="Redding A."/>
            <person name="Roesel C."/>
            <person name="Sanchez-Gracia A."/>
            <person name="Schaack S."/>
            <person name="Shukla A."/>
            <person name="Tetreau G."/>
            <person name="Wang Y."/>
            <person name="Xiong G.H."/>
            <person name="Traut W."/>
            <person name="Walsh T.K."/>
            <person name="Worley K.C."/>
            <person name="Wu D."/>
            <person name="Wu W."/>
            <person name="Wu Y.Q."/>
            <person name="Zhang X."/>
            <person name="Zou Z."/>
            <person name="Zucker H."/>
            <person name="Briscoe A.D."/>
            <person name="Burmester T."/>
            <person name="Clem R.J."/>
            <person name="Feyereisen R."/>
            <person name="Grimmelikhuijzen C.J.P."/>
            <person name="Hamodrakas S.J."/>
            <person name="Hansson B.S."/>
            <person name="Huguet E."/>
            <person name="Jermiin L.S."/>
            <person name="Lan Q."/>
            <person name="Lehman H.K."/>
            <person name="Lorenzen M."/>
            <person name="Merzendorfer H."/>
            <person name="Michalopoulos I."/>
            <person name="Morton D.B."/>
            <person name="Muthukrishnan S."/>
            <person name="Oakeshott J.G."/>
            <person name="Palmer W."/>
            <person name="Park Y."/>
            <person name="Passarelli A.L."/>
            <person name="Rozas J."/>
            <person name="Schwartz L.M."/>
            <person name="Smith W."/>
            <person name="Southgate A."/>
            <person name="Vilcinskas A."/>
            <person name="Vogt R."/>
            <person name="Wang P."/>
            <person name="Werren J."/>
            <person name="Yu X.Q."/>
            <person name="Zhou J.J."/>
            <person name="Brown S.J."/>
            <person name="Scherer S.E."/>
            <person name="Richards S."/>
            <person name="Blissard G.W."/>
        </authorList>
    </citation>
    <scope>NUCLEOTIDE SEQUENCE</scope>
</reference>
<feature type="transmembrane region" description="Helical" evidence="5">
    <location>
        <begin position="241"/>
        <end position="262"/>
    </location>
</feature>
<evidence type="ECO:0000313" key="6">
    <source>
        <dbReference type="EMBL" id="KAG6441150.1"/>
    </source>
</evidence>
<keyword evidence="2 5" id="KW-0812">Transmembrane</keyword>
<feature type="transmembrane region" description="Helical" evidence="5">
    <location>
        <begin position="145"/>
        <end position="164"/>
    </location>
</feature>
<comment type="similarity">
    <text evidence="5">Belongs to the PIGW family.</text>
</comment>
<dbReference type="GO" id="GO:0005789">
    <property type="term" value="C:endoplasmic reticulum membrane"/>
    <property type="evidence" value="ECO:0007669"/>
    <property type="project" value="UniProtKB-SubCell"/>
</dbReference>
<keyword evidence="4 5" id="KW-0472">Membrane</keyword>
<proteinExistence type="inferred from homology"/>
<keyword evidence="5" id="KW-0256">Endoplasmic reticulum</keyword>
<evidence type="ECO:0000256" key="2">
    <source>
        <dbReference type="ARBA" id="ARBA00022692"/>
    </source>
</evidence>
<protein>
    <recommendedName>
        <fullName evidence="5">Phosphatidylinositol-glycan biosynthesis class W protein</fullName>
        <ecNumber evidence="5">2.3.-.-</ecNumber>
    </recommendedName>
</protein>
<keyword evidence="5" id="KW-0808">Transferase</keyword>
<dbReference type="AlphaFoldDB" id="A0A921YKT0"/>
<keyword evidence="5" id="KW-0337">GPI-anchor biosynthesis</keyword>
<evidence type="ECO:0000256" key="5">
    <source>
        <dbReference type="RuleBase" id="RU280819"/>
    </source>
</evidence>
<gene>
    <name evidence="6" type="ORF">O3G_MSEX001690</name>
</gene>
<evidence type="ECO:0000256" key="1">
    <source>
        <dbReference type="ARBA" id="ARBA00004141"/>
    </source>
</evidence>
<dbReference type="InterPro" id="IPR009447">
    <property type="entry name" value="PIGW/GWT1"/>
</dbReference>
<comment type="caution">
    <text evidence="6">The sequence shown here is derived from an EMBL/GenBank/DDBJ whole genome shotgun (WGS) entry which is preliminary data.</text>
</comment>
<feature type="transmembrane region" description="Helical" evidence="5">
    <location>
        <begin position="115"/>
        <end position="133"/>
    </location>
</feature>